<accession>A0A518HCE0</accession>
<dbReference type="Proteomes" id="UP000317835">
    <property type="component" value="Chromosome"/>
</dbReference>
<dbReference type="EMBL" id="CP036426">
    <property type="protein sequence ID" value="QDV38519.1"/>
    <property type="molecule type" value="Genomic_DNA"/>
</dbReference>
<dbReference type="AlphaFoldDB" id="A0A518HCE0"/>
<evidence type="ECO:0000256" key="1">
    <source>
        <dbReference type="ARBA" id="ARBA00009820"/>
    </source>
</evidence>
<name>A0A518HCE0_9BACT</name>
<dbReference type="Gene3D" id="2.120.10.30">
    <property type="entry name" value="TolB, C-terminal domain"/>
    <property type="match status" value="2"/>
</dbReference>
<dbReference type="KEGG" id="tpla:ElP_64740"/>
<dbReference type="PANTHER" id="PTHR36842">
    <property type="entry name" value="PROTEIN TOLB HOMOLOG"/>
    <property type="match status" value="1"/>
</dbReference>
<gene>
    <name evidence="2" type="ORF">ElP_64740</name>
</gene>
<evidence type="ECO:0000313" key="3">
    <source>
        <dbReference type="Proteomes" id="UP000317835"/>
    </source>
</evidence>
<keyword evidence="3" id="KW-1185">Reference proteome</keyword>
<comment type="similarity">
    <text evidence="1">Belongs to the TolB family.</text>
</comment>
<dbReference type="SUPFAM" id="SSF69304">
    <property type="entry name" value="Tricorn protease N-terminal domain"/>
    <property type="match status" value="1"/>
</dbReference>
<proteinExistence type="inferred from homology"/>
<protein>
    <submittedName>
        <fullName evidence="2">Translocation protein TolB</fullName>
    </submittedName>
</protein>
<dbReference type="Pfam" id="PF07676">
    <property type="entry name" value="PD40"/>
    <property type="match status" value="6"/>
</dbReference>
<dbReference type="PANTHER" id="PTHR36842:SF1">
    <property type="entry name" value="PROTEIN TOLB"/>
    <property type="match status" value="1"/>
</dbReference>
<dbReference type="RefSeq" id="WP_231749337.1">
    <property type="nucleotide sequence ID" value="NZ_CP036426.1"/>
</dbReference>
<sequence>MTLTLAMLSALLPATIAPQQQGGRPSPYGGPPGAEQMSMEEVAANEARHLKDIRQVTFGFAKAGEGYFSPDGTSIIFQAARWPEPTTLQAPPEGWDAYQIYTAELIPGAEPKLVSTGEGKCTCAFFHPDGKSILFASSHLDPALEDGSAESDGQKAPAYSRSERYAWDFDPHMDIFRAEPDGSGLVRITEAPGYDAEGSYSPDGSKIVFTSFRDGDADIYVMDADGSDVRQITNAPGYDGGPFFSPDGKSLIYRSDREQNDLLQIFVNSVEGDDERQLTDNEHVNWGPYFHPDGRHLAYATSEQGHFNYEVYLLDAETGARERITYYPGFDGLPVFSPDGTKMMWTSKGRTADETSQLFIADFVLDPEGDAADADEAP</sequence>
<evidence type="ECO:0000313" key="2">
    <source>
        <dbReference type="EMBL" id="QDV38519.1"/>
    </source>
</evidence>
<dbReference type="InterPro" id="IPR011659">
    <property type="entry name" value="WD40"/>
</dbReference>
<reference evidence="2 3" key="1">
    <citation type="submission" date="2019-02" db="EMBL/GenBank/DDBJ databases">
        <title>Deep-cultivation of Planctomycetes and their phenomic and genomic characterization uncovers novel biology.</title>
        <authorList>
            <person name="Wiegand S."/>
            <person name="Jogler M."/>
            <person name="Boedeker C."/>
            <person name="Pinto D."/>
            <person name="Vollmers J."/>
            <person name="Rivas-Marin E."/>
            <person name="Kohn T."/>
            <person name="Peeters S.H."/>
            <person name="Heuer A."/>
            <person name="Rast P."/>
            <person name="Oberbeckmann S."/>
            <person name="Bunk B."/>
            <person name="Jeske O."/>
            <person name="Meyerdierks A."/>
            <person name="Storesund J.E."/>
            <person name="Kallscheuer N."/>
            <person name="Luecker S."/>
            <person name="Lage O.M."/>
            <person name="Pohl T."/>
            <person name="Merkel B.J."/>
            <person name="Hornburger P."/>
            <person name="Mueller R.-W."/>
            <person name="Bruemmer F."/>
            <person name="Labrenz M."/>
            <person name="Spormann A.M."/>
            <person name="Op den Camp H."/>
            <person name="Overmann J."/>
            <person name="Amann R."/>
            <person name="Jetten M.S.M."/>
            <person name="Mascher T."/>
            <person name="Medema M.H."/>
            <person name="Devos D.P."/>
            <person name="Kaster A.-K."/>
            <person name="Ovreas L."/>
            <person name="Rohde M."/>
            <person name="Galperin M.Y."/>
            <person name="Jogler C."/>
        </authorList>
    </citation>
    <scope>NUCLEOTIDE SEQUENCE [LARGE SCALE GENOMIC DNA]</scope>
    <source>
        <strain evidence="2 3">ElP</strain>
    </source>
</reference>
<organism evidence="2 3">
    <name type="scientific">Tautonia plasticadhaerens</name>
    <dbReference type="NCBI Taxonomy" id="2527974"/>
    <lineage>
        <taxon>Bacteria</taxon>
        <taxon>Pseudomonadati</taxon>
        <taxon>Planctomycetota</taxon>
        <taxon>Planctomycetia</taxon>
        <taxon>Isosphaerales</taxon>
        <taxon>Isosphaeraceae</taxon>
        <taxon>Tautonia</taxon>
    </lineage>
</organism>
<dbReference type="InterPro" id="IPR011042">
    <property type="entry name" value="6-blade_b-propeller_TolB-like"/>
</dbReference>